<feature type="region of interest" description="Disordered" evidence="3">
    <location>
        <begin position="1"/>
        <end position="20"/>
    </location>
</feature>
<dbReference type="OMA" id="LDINVHM"/>
<feature type="compositionally biased region" description="Gly residues" evidence="3">
    <location>
        <begin position="125"/>
        <end position="135"/>
    </location>
</feature>
<evidence type="ECO:0000256" key="3">
    <source>
        <dbReference type="SAM" id="MobiDB-lite"/>
    </source>
</evidence>
<feature type="compositionally biased region" description="Polar residues" evidence="3">
    <location>
        <begin position="139"/>
        <end position="152"/>
    </location>
</feature>
<proteinExistence type="inferred from homology"/>
<dbReference type="EMBL" id="HE612866">
    <property type="protein sequence ID" value="CCE65311.1"/>
    <property type="molecule type" value="Genomic_DNA"/>
</dbReference>
<dbReference type="OrthoDB" id="18679at2759"/>
<sequence>MGLKKFFKLKPPEDDTPEQNRINLQDIGVSVKNPNKKKHNKFAAYGKFAEDKKKNSKIYAPPGYEQYANPQQEDDVDDFNQGPGDMTPDIIDSGRPQNLDPYASNSTPSNNRNNDPYAININQGGNSGPYGGKGYGNSTDPYSTNRNANAYSSDPYAINRGSDSNESRYDSADPYSARTSNFNSAYPSSSNNNYSSSDPNDLNSSPYDYKSASESKSPYSISKFDNGNSQSQDPYSSNSRFSDSNNGLYATRQDRNNSDLNSTGRPNDYSTQQSRNPRNPQMKSANPYSSINPSATTTYGASTYNDRSPTNRQSPQFGSLPGVIPAAIPSAIPTASMPVNTHSPKQASSGRINIAKDANPYSAMSSDQYSTLQTTATGNANPYSRRSKTSQGDGLPKLDTTLTTDLNRTITDNDDTQDLNKAEFDFEDNYNSNKNVTNLQTTENSLPIDELNVNDTAGAVYGGDDLNATVQEQELEQLPRNDNQNAWQMDEQQQAYDYDYNDQEYNNFGGAAAGRSYKTFEEIQMEEEHKQRAEEEEVIDELKQEIKFTKQASVASTRNTLKMAHEAEMAGMNTLGMLGHQSERLNNIENNLNLMKVQNKTADDRVSELKNINRSIFAIHAKNPFTSKRRQMEKEERLRARKIEENLINERTNQTMYNSSQRIESTFNGLYEAPVSETRERYARDAILERSKKYQFENDEEDDAMEVEIDKNLDRVQQVSGRLKKLAVAVGDELDSQKDRINNIEDNAEDLDIKIHMNTIRLANVR</sequence>
<protein>
    <recommendedName>
        <fullName evidence="4">t-SNARE coiled-coil homology domain-containing protein</fullName>
    </recommendedName>
</protein>
<feature type="domain" description="T-SNARE coiled-coil homology" evidence="4">
    <location>
        <begin position="547"/>
        <end position="609"/>
    </location>
</feature>
<dbReference type="GO" id="GO:0005886">
    <property type="term" value="C:plasma membrane"/>
    <property type="evidence" value="ECO:0007669"/>
    <property type="project" value="TreeGrafter"/>
</dbReference>
<dbReference type="PROSITE" id="PS50192">
    <property type="entry name" value="T_SNARE"/>
    <property type="match status" value="2"/>
</dbReference>
<evidence type="ECO:0000256" key="1">
    <source>
        <dbReference type="ARBA" id="ARBA00009480"/>
    </source>
</evidence>
<name>G8BZI3_TETPH</name>
<feature type="region of interest" description="Disordered" evidence="3">
    <location>
        <begin position="51"/>
        <end position="322"/>
    </location>
</feature>
<dbReference type="STRING" id="1071381.G8BZI3"/>
<dbReference type="SUPFAM" id="SSF58038">
    <property type="entry name" value="SNARE fusion complex"/>
    <property type="match status" value="2"/>
</dbReference>
<dbReference type="GO" id="GO:0006887">
    <property type="term" value="P:exocytosis"/>
    <property type="evidence" value="ECO:0007669"/>
    <property type="project" value="EnsemblFungi"/>
</dbReference>
<dbReference type="PANTHER" id="PTHR19305">
    <property type="entry name" value="SYNAPTOSOMAL ASSOCIATED PROTEIN"/>
    <property type="match status" value="1"/>
</dbReference>
<dbReference type="PANTHER" id="PTHR19305:SF9">
    <property type="entry name" value="SYNAPTOSOMAL-ASSOCIATED PROTEIN 29"/>
    <property type="match status" value="1"/>
</dbReference>
<dbReference type="SMART" id="SM00397">
    <property type="entry name" value="t_SNARE"/>
    <property type="match status" value="2"/>
</dbReference>
<feature type="compositionally biased region" description="Polar residues" evidence="3">
    <location>
        <begin position="258"/>
        <end position="317"/>
    </location>
</feature>
<reference evidence="5 6" key="1">
    <citation type="journal article" date="2011" name="Proc. Natl. Acad. Sci. U.S.A.">
        <title>Evolutionary erosion of yeast sex chromosomes by mating-type switching accidents.</title>
        <authorList>
            <person name="Gordon J.L."/>
            <person name="Armisen D."/>
            <person name="Proux-Wera E."/>
            <person name="Oheigeartaigh S.S."/>
            <person name="Byrne K.P."/>
            <person name="Wolfe K.H."/>
        </authorList>
    </citation>
    <scope>NUCLEOTIDE SEQUENCE [LARGE SCALE GENOMIC DNA]</scope>
    <source>
        <strain evidence="6">ATCC 24235 / CBS 4417 / NBRC 1672 / NRRL Y-8282 / UCD 70-5</strain>
    </source>
</reference>
<feature type="domain" description="T-SNARE coiled-coil homology" evidence="4">
    <location>
        <begin position="703"/>
        <end position="765"/>
    </location>
</feature>
<feature type="compositionally biased region" description="Low complexity" evidence="3">
    <location>
        <begin position="180"/>
        <end position="208"/>
    </location>
</feature>
<evidence type="ECO:0000313" key="5">
    <source>
        <dbReference type="EMBL" id="CCE65311.1"/>
    </source>
</evidence>
<organism evidence="5 6">
    <name type="scientific">Tetrapisispora phaffii (strain ATCC 24235 / CBS 4417 / NBRC 1672 / NRRL Y-8282 / UCD 70-5)</name>
    <name type="common">Yeast</name>
    <name type="synonym">Fabospora phaffii</name>
    <dbReference type="NCBI Taxonomy" id="1071381"/>
    <lineage>
        <taxon>Eukaryota</taxon>
        <taxon>Fungi</taxon>
        <taxon>Dikarya</taxon>
        <taxon>Ascomycota</taxon>
        <taxon>Saccharomycotina</taxon>
        <taxon>Saccharomycetes</taxon>
        <taxon>Saccharomycetales</taxon>
        <taxon>Saccharomycetaceae</taxon>
        <taxon>Tetrapisispora</taxon>
    </lineage>
</organism>
<comment type="similarity">
    <text evidence="1">Belongs to the SNAP-25 family.</text>
</comment>
<dbReference type="GO" id="GO:0019905">
    <property type="term" value="F:syntaxin binding"/>
    <property type="evidence" value="ECO:0007669"/>
    <property type="project" value="TreeGrafter"/>
</dbReference>
<accession>G8BZI3</accession>
<feature type="coiled-coil region" evidence="2">
    <location>
        <begin position="525"/>
        <end position="552"/>
    </location>
</feature>
<dbReference type="CDD" id="cd15886">
    <property type="entry name" value="SNARE_SEC9N"/>
    <property type="match status" value="1"/>
</dbReference>
<feature type="compositionally biased region" description="Polar residues" evidence="3">
    <location>
        <begin position="103"/>
        <end position="114"/>
    </location>
</feature>
<dbReference type="Gene3D" id="1.20.5.110">
    <property type="match status" value="2"/>
</dbReference>
<dbReference type="CDD" id="cd15857">
    <property type="entry name" value="SNARE_SEC9C"/>
    <property type="match status" value="1"/>
</dbReference>
<evidence type="ECO:0000313" key="6">
    <source>
        <dbReference type="Proteomes" id="UP000005666"/>
    </source>
</evidence>
<keyword evidence="2" id="KW-0175">Coiled coil</keyword>
<dbReference type="AlphaFoldDB" id="G8BZI3"/>
<dbReference type="RefSeq" id="XP_003687745.1">
    <property type="nucleotide sequence ID" value="XM_003687697.1"/>
</dbReference>
<dbReference type="GeneID" id="11533313"/>
<dbReference type="Proteomes" id="UP000005666">
    <property type="component" value="Chromosome 11"/>
</dbReference>
<evidence type="ECO:0000259" key="4">
    <source>
        <dbReference type="PROSITE" id="PS50192"/>
    </source>
</evidence>
<feature type="region of interest" description="Disordered" evidence="3">
    <location>
        <begin position="374"/>
        <end position="400"/>
    </location>
</feature>
<keyword evidence="6" id="KW-1185">Reference proteome</keyword>
<evidence type="ECO:0000256" key="2">
    <source>
        <dbReference type="SAM" id="Coils"/>
    </source>
</evidence>
<dbReference type="KEGG" id="tpf:TPHA_0K01780"/>
<dbReference type="HOGENOM" id="CLU_020823_1_0_1"/>
<feature type="compositionally biased region" description="Polar residues" evidence="3">
    <location>
        <begin position="212"/>
        <end position="248"/>
    </location>
</feature>
<dbReference type="GO" id="GO:0005484">
    <property type="term" value="F:SNAP receptor activity"/>
    <property type="evidence" value="ECO:0007669"/>
    <property type="project" value="EnsemblFungi"/>
</dbReference>
<feature type="compositionally biased region" description="Polar residues" evidence="3">
    <location>
        <begin position="374"/>
        <end position="392"/>
    </location>
</feature>
<dbReference type="eggNOG" id="KOG3065">
    <property type="taxonomic scope" value="Eukaryota"/>
</dbReference>
<dbReference type="InterPro" id="IPR000727">
    <property type="entry name" value="T_SNARE_dom"/>
</dbReference>
<gene>
    <name evidence="5" type="primary">TPHA0K01780</name>
    <name evidence="5" type="ordered locus">TPHA_0K01780</name>
</gene>
<dbReference type="GO" id="GO:0035493">
    <property type="term" value="P:SNARE complex assembly"/>
    <property type="evidence" value="ECO:0007669"/>
    <property type="project" value="EnsemblFungi"/>
</dbReference>
<dbReference type="GO" id="GO:0031201">
    <property type="term" value="C:SNARE complex"/>
    <property type="evidence" value="ECO:0007669"/>
    <property type="project" value="EnsemblFungi"/>
</dbReference>